<dbReference type="InterPro" id="IPR028098">
    <property type="entry name" value="Glyco_trans_4-like_N"/>
</dbReference>
<dbReference type="GO" id="GO:0016757">
    <property type="term" value="F:glycosyltransferase activity"/>
    <property type="evidence" value="ECO:0007669"/>
    <property type="project" value="InterPro"/>
</dbReference>
<proteinExistence type="predicted"/>
<sequence>MGGYITMKPSVVFLQEQLRAAAGTERISTGVMNELADRGYQVVIVLFGTDKTSAFPLNDKIKILLIGIPFENKYKLKAAFYLKKIINEIKPDYVINVAVPMMQVSFLAKCLGMKGKVVTWDHFTLFAGSQWGVFFRIFSAFVSHQTIVLTEQDRNSYPRLLRKKIRVIGNFVMDAKFKSNLMSKKVLSVGRLVHTKGFDILLDIWGDISKRHSDWILQIVGSGEEKENLRKKIEELHLEENVQMIPTVKNIEDYYIDASIYVSAARLEPWGLVLAEAKSFGLPIVCFDCPHGPKNIVRDGMDGNLIALNDCNEMKEKILLLMDDLELRRKYGEAARKDFECRFSKRAIFNKWTELLK</sequence>
<evidence type="ECO:0000313" key="6">
    <source>
        <dbReference type="Proteomes" id="UP001204548"/>
    </source>
</evidence>
<protein>
    <submittedName>
        <fullName evidence="3">Glycosyltransferase family 4 protein</fullName>
    </submittedName>
</protein>
<name>A0AAW5P1J2_9BACE</name>
<dbReference type="InterPro" id="IPR001296">
    <property type="entry name" value="Glyco_trans_1"/>
</dbReference>
<dbReference type="Proteomes" id="UP001060104">
    <property type="component" value="Chromosome"/>
</dbReference>
<dbReference type="InterPro" id="IPR050194">
    <property type="entry name" value="Glycosyltransferase_grp1"/>
</dbReference>
<feature type="domain" description="Glycosyltransferase subfamily 4-like N-terminal" evidence="2">
    <location>
        <begin position="23"/>
        <end position="172"/>
    </location>
</feature>
<dbReference type="RefSeq" id="WP_109116029.1">
    <property type="nucleotide sequence ID" value="NZ_CAXKYA010000019.1"/>
</dbReference>
<dbReference type="Pfam" id="PF13439">
    <property type="entry name" value="Glyco_transf_4"/>
    <property type="match status" value="1"/>
</dbReference>
<reference evidence="3" key="1">
    <citation type="submission" date="2022-08" db="EMBL/GenBank/DDBJ databases">
        <title>Genome Sequencing of Bacteroides fragilis Group Isolates with Nanopore Technology.</title>
        <authorList>
            <person name="Tisza M.J."/>
            <person name="Smith D."/>
            <person name="Dekker J.P."/>
        </authorList>
    </citation>
    <scope>NUCLEOTIDE SEQUENCE</scope>
    <source>
        <strain evidence="3">BFG-351</strain>
        <strain evidence="4">BFG-527</strain>
    </source>
</reference>
<dbReference type="CDD" id="cd03820">
    <property type="entry name" value="GT4_AmsD-like"/>
    <property type="match status" value="1"/>
</dbReference>
<dbReference type="PANTHER" id="PTHR45947:SF3">
    <property type="entry name" value="SULFOQUINOVOSYL TRANSFERASE SQD2"/>
    <property type="match status" value="1"/>
</dbReference>
<dbReference type="PANTHER" id="PTHR45947">
    <property type="entry name" value="SULFOQUINOVOSYL TRANSFERASE SQD2"/>
    <property type="match status" value="1"/>
</dbReference>
<dbReference type="SUPFAM" id="SSF53756">
    <property type="entry name" value="UDP-Glycosyltransferase/glycogen phosphorylase"/>
    <property type="match status" value="1"/>
</dbReference>
<keyword evidence="5" id="KW-1185">Reference proteome</keyword>
<evidence type="ECO:0000313" key="3">
    <source>
        <dbReference type="EMBL" id="MCS2794566.1"/>
    </source>
</evidence>
<evidence type="ECO:0000259" key="1">
    <source>
        <dbReference type="Pfam" id="PF00534"/>
    </source>
</evidence>
<gene>
    <name evidence="3" type="ORF">NXW97_21660</name>
    <name evidence="4" type="ORF">NXY30_25455</name>
</gene>
<dbReference type="Proteomes" id="UP001204548">
    <property type="component" value="Unassembled WGS sequence"/>
</dbReference>
<feature type="domain" description="Glycosyl transferase family 1" evidence="1">
    <location>
        <begin position="175"/>
        <end position="337"/>
    </location>
</feature>
<accession>A0AAW5P1J2</accession>
<organism evidence="3 6">
    <name type="scientific">Bacteroides faecis</name>
    <dbReference type="NCBI Taxonomy" id="674529"/>
    <lineage>
        <taxon>Bacteria</taxon>
        <taxon>Pseudomonadati</taxon>
        <taxon>Bacteroidota</taxon>
        <taxon>Bacteroidia</taxon>
        <taxon>Bacteroidales</taxon>
        <taxon>Bacteroidaceae</taxon>
        <taxon>Bacteroides</taxon>
    </lineage>
</organism>
<evidence type="ECO:0000313" key="5">
    <source>
        <dbReference type="Proteomes" id="UP001060104"/>
    </source>
</evidence>
<dbReference type="Gene3D" id="3.40.50.2000">
    <property type="entry name" value="Glycogen Phosphorylase B"/>
    <property type="match status" value="2"/>
</dbReference>
<dbReference type="EMBL" id="CP103141">
    <property type="protein sequence ID" value="UVQ74271.1"/>
    <property type="molecule type" value="Genomic_DNA"/>
</dbReference>
<evidence type="ECO:0000313" key="4">
    <source>
        <dbReference type="EMBL" id="UVQ74271.1"/>
    </source>
</evidence>
<dbReference type="Pfam" id="PF00534">
    <property type="entry name" value="Glycos_transf_1"/>
    <property type="match status" value="1"/>
</dbReference>
<evidence type="ECO:0000259" key="2">
    <source>
        <dbReference type="Pfam" id="PF13439"/>
    </source>
</evidence>
<dbReference type="AlphaFoldDB" id="A0AAW5P1J2"/>
<dbReference type="EMBL" id="JANUTS010000001">
    <property type="protein sequence ID" value="MCS2794566.1"/>
    <property type="molecule type" value="Genomic_DNA"/>
</dbReference>